<dbReference type="SUPFAM" id="SSF52540">
    <property type="entry name" value="P-loop containing nucleoside triphosphate hydrolases"/>
    <property type="match status" value="1"/>
</dbReference>
<dbReference type="RefSeq" id="WP_163967248.1">
    <property type="nucleotide sequence ID" value="NZ_JAAIVB010000069.1"/>
</dbReference>
<evidence type="ECO:0000313" key="5">
    <source>
        <dbReference type="Proteomes" id="UP000482155"/>
    </source>
</evidence>
<evidence type="ECO:0000259" key="3">
    <source>
        <dbReference type="Pfam" id="PF12696"/>
    </source>
</evidence>
<dbReference type="InterPro" id="IPR032689">
    <property type="entry name" value="TraG-D_C"/>
</dbReference>
<feature type="domain" description="Type IV secretion system coupling protein TraD DNA-binding" evidence="2">
    <location>
        <begin position="127"/>
        <end position="272"/>
    </location>
</feature>
<dbReference type="InterPro" id="IPR027417">
    <property type="entry name" value="P-loop_NTPase"/>
</dbReference>
<dbReference type="Proteomes" id="UP000482155">
    <property type="component" value="Unassembled WGS sequence"/>
</dbReference>
<reference evidence="4 5" key="1">
    <citation type="submission" date="2020-02" db="EMBL/GenBank/DDBJ databases">
        <authorList>
            <person name="Kim M.K."/>
        </authorList>
    </citation>
    <scope>NUCLEOTIDE SEQUENCE [LARGE SCALE GENOMIC DNA]</scope>
    <source>
        <strain evidence="4 5">17J57-3</strain>
    </source>
</reference>
<organism evidence="4 5">
    <name type="scientific">Noviherbaspirillum galbum</name>
    <dbReference type="NCBI Taxonomy" id="2709383"/>
    <lineage>
        <taxon>Bacteria</taxon>
        <taxon>Pseudomonadati</taxon>
        <taxon>Pseudomonadota</taxon>
        <taxon>Betaproteobacteria</taxon>
        <taxon>Burkholderiales</taxon>
        <taxon>Oxalobacteraceae</taxon>
        <taxon>Noviherbaspirillum</taxon>
    </lineage>
</organism>
<feature type="compositionally biased region" description="Basic and acidic residues" evidence="1">
    <location>
        <begin position="514"/>
        <end position="528"/>
    </location>
</feature>
<dbReference type="PANTHER" id="PTHR30121:SF6">
    <property type="entry name" value="SLR6007 PROTEIN"/>
    <property type="match status" value="1"/>
</dbReference>
<feature type="compositionally biased region" description="Polar residues" evidence="1">
    <location>
        <begin position="492"/>
        <end position="511"/>
    </location>
</feature>
<evidence type="ECO:0000313" key="4">
    <source>
        <dbReference type="EMBL" id="NEX63410.1"/>
    </source>
</evidence>
<dbReference type="InterPro" id="IPR019476">
    <property type="entry name" value="T4SS_TraD_DNA-bd"/>
</dbReference>
<dbReference type="Pfam" id="PF10412">
    <property type="entry name" value="TrwB_AAD_bind"/>
    <property type="match status" value="1"/>
</dbReference>
<dbReference type="InterPro" id="IPR051162">
    <property type="entry name" value="T4SS_component"/>
</dbReference>
<gene>
    <name evidence="4" type="ORF">G3574_20220</name>
</gene>
<accession>A0A6B3SR54</accession>
<keyword evidence="5" id="KW-1185">Reference proteome</keyword>
<evidence type="ECO:0000259" key="2">
    <source>
        <dbReference type="Pfam" id="PF10412"/>
    </source>
</evidence>
<proteinExistence type="predicted"/>
<keyword evidence="4" id="KW-0238">DNA-binding</keyword>
<feature type="domain" description="TraD/TraG TraM recognition site" evidence="3">
    <location>
        <begin position="398"/>
        <end position="532"/>
    </location>
</feature>
<dbReference type="GO" id="GO:0003677">
    <property type="term" value="F:DNA binding"/>
    <property type="evidence" value="ECO:0007669"/>
    <property type="project" value="UniProtKB-KW"/>
</dbReference>
<protein>
    <submittedName>
        <fullName evidence="4">Type IV secretion system DNA-binding domain-containing protein</fullName>
    </submittedName>
</protein>
<name>A0A6B3SR54_9BURK</name>
<feature type="region of interest" description="Disordered" evidence="1">
    <location>
        <begin position="489"/>
        <end position="528"/>
    </location>
</feature>
<comment type="caution">
    <text evidence="4">The sequence shown here is derived from an EMBL/GenBank/DDBJ whole genome shotgun (WGS) entry which is preliminary data.</text>
</comment>
<evidence type="ECO:0000256" key="1">
    <source>
        <dbReference type="SAM" id="MobiDB-lite"/>
    </source>
</evidence>
<dbReference type="PANTHER" id="PTHR30121">
    <property type="entry name" value="UNCHARACTERIZED PROTEIN YJGR-RELATED"/>
    <property type="match status" value="1"/>
</dbReference>
<dbReference type="Pfam" id="PF12696">
    <property type="entry name" value="TraG-D_C"/>
    <property type="match status" value="1"/>
</dbReference>
<dbReference type="AlphaFoldDB" id="A0A6B3SR54"/>
<sequence length="613" mass="67394">MDPTVKPTHAAPEFDFASLYSHAFNANLGGPRDTASVVGLSLATIMSSSAFANLMPVFVPFGAALAASEQLSQRLLAPWRDHYALKSSIGVKSDESPVVPFSKSGLLVGYATDTGKPIFLGDDALFRHLWIVGQSGVGKTVAASLMMYQQIQRNGGVLFIDGKLDGDNILSMYQFAAACGREKDFYVLNPGDPDNSNTYNPIQDGDPDEISARLMGLIPSTEENAGADFYKQAANQGIVTLVSAAQRAGYKYNFYDLSVLLNNSKALEDLLDKLLRVAPKADETRNLRLFLDQYRLPANDTRNPMAGQIDLKRLKETFGGIGGRLFTFGTNQFGKVLNSYTPDVRMYDIIRNGKICYAALPTMGKAIAANNFGKMILGDFRTAVSWLQAKKEDRPKLPFMAFFDEAGAYVNMEWSVLFEQARSARIFLVPAVQSESNFKAISDDFSERVIGNTSTKMVFRVGSQATAESAADLIGKHIAVAKTLTHSDSKSESAQSLRASPTASIGDSSGSAFAEREEEQHRVTPDQLKSLDKGECVMLYEGSKIYNLRVPMLTIRPELAEKIGKVKLNKPRNRTRPNGLDYGDLKKLDRFLSTVKGKKYDRKDDQDDEDNDE</sequence>
<dbReference type="EMBL" id="JAAIVB010000069">
    <property type="protein sequence ID" value="NEX63410.1"/>
    <property type="molecule type" value="Genomic_DNA"/>
</dbReference>
<dbReference type="Gene3D" id="3.40.50.300">
    <property type="entry name" value="P-loop containing nucleotide triphosphate hydrolases"/>
    <property type="match status" value="2"/>
</dbReference>